<keyword evidence="2" id="KW-1185">Reference proteome</keyword>
<accession>A0AA38KW20</accession>
<protein>
    <submittedName>
        <fullName evidence="1">Uncharacterized protein</fullName>
    </submittedName>
</protein>
<dbReference type="AlphaFoldDB" id="A0AA38KW20"/>
<feature type="non-terminal residue" evidence="1">
    <location>
        <position position="51"/>
    </location>
</feature>
<evidence type="ECO:0000313" key="2">
    <source>
        <dbReference type="Proteomes" id="UP000824469"/>
    </source>
</evidence>
<proteinExistence type="predicted"/>
<name>A0AA38KW20_TAXCH</name>
<gene>
    <name evidence="1" type="ORF">KI387_010576</name>
</gene>
<reference evidence="1 2" key="1">
    <citation type="journal article" date="2021" name="Nat. Plants">
        <title>The Taxus genome provides insights into paclitaxel biosynthesis.</title>
        <authorList>
            <person name="Xiong X."/>
            <person name="Gou J."/>
            <person name="Liao Q."/>
            <person name="Li Y."/>
            <person name="Zhou Q."/>
            <person name="Bi G."/>
            <person name="Li C."/>
            <person name="Du R."/>
            <person name="Wang X."/>
            <person name="Sun T."/>
            <person name="Guo L."/>
            <person name="Liang H."/>
            <person name="Lu P."/>
            <person name="Wu Y."/>
            <person name="Zhang Z."/>
            <person name="Ro D.K."/>
            <person name="Shang Y."/>
            <person name="Huang S."/>
            <person name="Yan J."/>
        </authorList>
    </citation>
    <scope>NUCLEOTIDE SEQUENCE [LARGE SCALE GENOMIC DNA]</scope>
    <source>
        <strain evidence="1">Ta-2019</strain>
    </source>
</reference>
<dbReference type="EMBL" id="JAHRHJ020000008">
    <property type="protein sequence ID" value="KAH9306172.1"/>
    <property type="molecule type" value="Genomic_DNA"/>
</dbReference>
<dbReference type="Proteomes" id="UP000824469">
    <property type="component" value="Unassembled WGS sequence"/>
</dbReference>
<sequence length="51" mass="6023">MRNLEGRVASKKDVEKIGQRLEDFIQQFSYNIMGHHIIPNEPQLNHTHTNH</sequence>
<evidence type="ECO:0000313" key="1">
    <source>
        <dbReference type="EMBL" id="KAH9306172.1"/>
    </source>
</evidence>
<organism evidence="1 2">
    <name type="scientific">Taxus chinensis</name>
    <name type="common">Chinese yew</name>
    <name type="synonym">Taxus wallichiana var. chinensis</name>
    <dbReference type="NCBI Taxonomy" id="29808"/>
    <lineage>
        <taxon>Eukaryota</taxon>
        <taxon>Viridiplantae</taxon>
        <taxon>Streptophyta</taxon>
        <taxon>Embryophyta</taxon>
        <taxon>Tracheophyta</taxon>
        <taxon>Spermatophyta</taxon>
        <taxon>Pinopsida</taxon>
        <taxon>Pinidae</taxon>
        <taxon>Conifers II</taxon>
        <taxon>Cupressales</taxon>
        <taxon>Taxaceae</taxon>
        <taxon>Taxus</taxon>
    </lineage>
</organism>
<comment type="caution">
    <text evidence="1">The sequence shown here is derived from an EMBL/GenBank/DDBJ whole genome shotgun (WGS) entry which is preliminary data.</text>
</comment>